<proteinExistence type="predicted"/>
<evidence type="ECO:0000313" key="3">
    <source>
        <dbReference type="Proteomes" id="UP000243657"/>
    </source>
</evidence>
<dbReference type="SUPFAM" id="SSF46955">
    <property type="entry name" value="Putative DNA-binding domain"/>
    <property type="match status" value="1"/>
</dbReference>
<feature type="domain" description="Helix-turn-helix" evidence="1">
    <location>
        <begin position="4"/>
        <end position="55"/>
    </location>
</feature>
<sequence length="65" mass="7843">MQEYMTLEESAEYLRISPSTLRRLIHKGEAPYQFRPAGRKMVFRKIDLDMWANKRVQEGKKNDKR</sequence>
<dbReference type="InterPro" id="IPR009061">
    <property type="entry name" value="DNA-bd_dom_put_sf"/>
</dbReference>
<dbReference type="NCBIfam" id="TIGR01764">
    <property type="entry name" value="excise"/>
    <property type="match status" value="1"/>
</dbReference>
<dbReference type="Pfam" id="PF12728">
    <property type="entry name" value="HTH_17"/>
    <property type="match status" value="1"/>
</dbReference>
<dbReference type="InterPro" id="IPR041657">
    <property type="entry name" value="HTH_17"/>
</dbReference>
<evidence type="ECO:0000313" key="2">
    <source>
        <dbReference type="EMBL" id="OZG54059.1"/>
    </source>
</evidence>
<gene>
    <name evidence="2" type="ORF">ALMA_1023</name>
</gene>
<protein>
    <submittedName>
        <fullName evidence="2">Helix-turn-helix domain-containing protein</fullName>
    </submittedName>
</protein>
<dbReference type="EMBL" id="MWWT01000006">
    <property type="protein sequence ID" value="OZG54059.1"/>
    <property type="molecule type" value="Genomic_DNA"/>
</dbReference>
<name>A0A261F4J1_9BIFI</name>
<dbReference type="Proteomes" id="UP000243657">
    <property type="component" value="Unassembled WGS sequence"/>
</dbReference>
<dbReference type="InterPro" id="IPR010093">
    <property type="entry name" value="SinI_DNA-bd"/>
</dbReference>
<keyword evidence="3" id="KW-1185">Reference proteome</keyword>
<evidence type="ECO:0000259" key="1">
    <source>
        <dbReference type="Pfam" id="PF12728"/>
    </source>
</evidence>
<dbReference type="GO" id="GO:0003677">
    <property type="term" value="F:DNA binding"/>
    <property type="evidence" value="ECO:0007669"/>
    <property type="project" value="InterPro"/>
</dbReference>
<dbReference type="RefSeq" id="WP_094726683.1">
    <property type="nucleotide sequence ID" value="NZ_JBHLWS010000012.1"/>
</dbReference>
<accession>A0A261F4J1</accession>
<reference evidence="2 3" key="1">
    <citation type="journal article" date="2017" name="BMC Genomics">
        <title>Comparative genomic and phylogenomic analyses of the Bifidobacteriaceae family.</title>
        <authorList>
            <person name="Lugli G.A."/>
            <person name="Milani C."/>
            <person name="Turroni F."/>
            <person name="Duranti S."/>
            <person name="Mancabelli L."/>
            <person name="Mangifesta M."/>
            <person name="Ferrario C."/>
            <person name="Modesto M."/>
            <person name="Mattarelli P."/>
            <person name="Jiri K."/>
            <person name="van Sinderen D."/>
            <person name="Ventura M."/>
        </authorList>
    </citation>
    <scope>NUCLEOTIDE SEQUENCE [LARGE SCALE GENOMIC DNA]</scope>
    <source>
        <strain evidence="2 3">DSM 24762</strain>
    </source>
</reference>
<comment type="caution">
    <text evidence="2">The sequence shown here is derived from an EMBL/GenBank/DDBJ whole genome shotgun (WGS) entry which is preliminary data.</text>
</comment>
<organism evidence="2 3">
    <name type="scientific">Alloscardovia macacae</name>
    <dbReference type="NCBI Taxonomy" id="1160091"/>
    <lineage>
        <taxon>Bacteria</taxon>
        <taxon>Bacillati</taxon>
        <taxon>Actinomycetota</taxon>
        <taxon>Actinomycetes</taxon>
        <taxon>Bifidobacteriales</taxon>
        <taxon>Bifidobacteriaceae</taxon>
        <taxon>Alloscardovia</taxon>
    </lineage>
</organism>
<dbReference type="AlphaFoldDB" id="A0A261F4J1"/>